<dbReference type="Pfam" id="PF11306">
    <property type="entry name" value="DUF3108"/>
    <property type="match status" value="1"/>
</dbReference>
<reference evidence="2 3" key="1">
    <citation type="submission" date="2018-10" db="EMBL/GenBank/DDBJ databases">
        <authorList>
            <person name="Chen X."/>
        </authorList>
    </citation>
    <scope>NUCLEOTIDE SEQUENCE [LARGE SCALE GENOMIC DNA]</scope>
    <source>
        <strain evidence="2 3">YIM 102668</strain>
    </source>
</reference>
<dbReference type="OrthoDB" id="9808473at2"/>
<dbReference type="InterPro" id="IPR021457">
    <property type="entry name" value="DUF3108"/>
</dbReference>
<evidence type="ECO:0000313" key="2">
    <source>
        <dbReference type="EMBL" id="RLZ12586.1"/>
    </source>
</evidence>
<dbReference type="Proteomes" id="UP000275348">
    <property type="component" value="Unassembled WGS sequence"/>
</dbReference>
<protein>
    <submittedName>
        <fullName evidence="2">DUF3108 domain-containing protein</fullName>
    </submittedName>
</protein>
<evidence type="ECO:0000256" key="1">
    <source>
        <dbReference type="SAM" id="SignalP"/>
    </source>
</evidence>
<keyword evidence="1" id="KW-0732">Signal</keyword>
<accession>A0A3L9MK75</accession>
<proteinExistence type="predicted"/>
<gene>
    <name evidence="2" type="ORF">EAH69_00025</name>
</gene>
<keyword evidence="3" id="KW-1185">Reference proteome</keyword>
<organism evidence="2 3">
    <name type="scientific">Faecalibacter macacae</name>
    <dbReference type="NCBI Taxonomy" id="1859289"/>
    <lineage>
        <taxon>Bacteria</taxon>
        <taxon>Pseudomonadati</taxon>
        <taxon>Bacteroidota</taxon>
        <taxon>Flavobacteriia</taxon>
        <taxon>Flavobacteriales</taxon>
        <taxon>Weeksellaceae</taxon>
        <taxon>Faecalibacter</taxon>
    </lineage>
</organism>
<name>A0A3L9MK75_9FLAO</name>
<dbReference type="EMBL" id="RDOJ01000001">
    <property type="protein sequence ID" value="RLZ12586.1"/>
    <property type="molecule type" value="Genomic_DNA"/>
</dbReference>
<sequence length="254" mass="29517">MKKYISLLLTILFSFSIANAQNFKTGEFLKFRIHYTGLNAGFATLEVKDANYNGSNHFHIVGKGNSSGAVRAFYKVEDNYQSYINKSNMKPSKFIRDIYEGGYTRDQIYYFDHARKQVKVDDRKHKKVTYETIPVDAQDLLSAFYNMRNVDHAKLKTGEFINENIFLGDETYKFRLKVLGREVKKTKFGKVNTIKIRPYVQSGRVFKESESVTMWVTDDENLVPVHIKANLMVGSLNAELYEYKNLKYPVKFTK</sequence>
<feature type="chain" id="PRO_5018029124" evidence="1">
    <location>
        <begin position="21"/>
        <end position="254"/>
    </location>
</feature>
<feature type="signal peptide" evidence="1">
    <location>
        <begin position="1"/>
        <end position="20"/>
    </location>
</feature>
<dbReference type="RefSeq" id="WP_121933164.1">
    <property type="nucleotide sequence ID" value="NZ_RDOJ01000001.1"/>
</dbReference>
<comment type="caution">
    <text evidence="2">The sequence shown here is derived from an EMBL/GenBank/DDBJ whole genome shotgun (WGS) entry which is preliminary data.</text>
</comment>
<evidence type="ECO:0000313" key="3">
    <source>
        <dbReference type="Proteomes" id="UP000275348"/>
    </source>
</evidence>
<dbReference type="AlphaFoldDB" id="A0A3L9MK75"/>